<comment type="caution">
    <text evidence="3">The sequence shown here is derived from an EMBL/GenBank/DDBJ whole genome shotgun (WGS) entry which is preliminary data.</text>
</comment>
<gene>
    <name evidence="3" type="ORF">CKG00_18435</name>
</gene>
<name>A0A433ZPS6_MORMO</name>
<dbReference type="CDD" id="cd00254">
    <property type="entry name" value="LT-like"/>
    <property type="match status" value="1"/>
</dbReference>
<protein>
    <recommendedName>
        <fullName evidence="2">Transglycosylase SLT domain-containing protein</fullName>
    </recommendedName>
</protein>
<proteinExistence type="inferred from homology"/>
<evidence type="ECO:0000313" key="4">
    <source>
        <dbReference type="Proteomes" id="UP000286908"/>
    </source>
</evidence>
<dbReference type="AlphaFoldDB" id="A0A433ZPS6"/>
<evidence type="ECO:0000256" key="1">
    <source>
        <dbReference type="ARBA" id="ARBA00007734"/>
    </source>
</evidence>
<dbReference type="Pfam" id="PF01464">
    <property type="entry name" value="SLT"/>
    <property type="match status" value="1"/>
</dbReference>
<sequence>MELLQEVKQAVIADIEEVRQTRVKENKPFVSGDIEKIITHYADKFNIDSRIIFEIIRQESGFNPNATGRQTKYGTAKGLMQLMDMNSKPHGIDPYNPDENVQVGTALFAKLLNKYQDIELALAAYNAGEGAVDKYGGVPPYKETQNYVKKITERLSDENQ</sequence>
<reference evidence="3 4" key="1">
    <citation type="submission" date="2017-08" db="EMBL/GenBank/DDBJ databases">
        <title>Draft genome sequence of pheromone producing symbiont Morganella morganii, of the female New Zealand grass grub Costelytra giveni.</title>
        <authorList>
            <person name="Laugraud A."/>
            <person name="Young S.D."/>
            <person name="Hurst M.H."/>
        </authorList>
    </citation>
    <scope>NUCLEOTIDE SEQUENCE [LARGE SCALE GENOMIC DNA]</scope>
    <source>
        <strain evidence="3 4">MMsCG</strain>
    </source>
</reference>
<dbReference type="Gene3D" id="1.10.530.10">
    <property type="match status" value="1"/>
</dbReference>
<dbReference type="OrthoDB" id="8019720at2"/>
<dbReference type="PANTHER" id="PTHR37423">
    <property type="entry name" value="SOLUBLE LYTIC MUREIN TRANSGLYCOSYLASE-RELATED"/>
    <property type="match status" value="1"/>
</dbReference>
<evidence type="ECO:0000259" key="2">
    <source>
        <dbReference type="Pfam" id="PF01464"/>
    </source>
</evidence>
<dbReference type="InterPro" id="IPR008258">
    <property type="entry name" value="Transglycosylase_SLT_dom_1"/>
</dbReference>
<evidence type="ECO:0000313" key="3">
    <source>
        <dbReference type="EMBL" id="RUT64128.1"/>
    </source>
</evidence>
<dbReference type="EMBL" id="NRQY01000005">
    <property type="protein sequence ID" value="RUT64128.1"/>
    <property type="molecule type" value="Genomic_DNA"/>
</dbReference>
<accession>A0A433ZPS6</accession>
<comment type="similarity">
    <text evidence="1">Belongs to the transglycosylase Slt family.</text>
</comment>
<dbReference type="Proteomes" id="UP000286908">
    <property type="component" value="Unassembled WGS sequence"/>
</dbReference>
<dbReference type="SUPFAM" id="SSF53955">
    <property type="entry name" value="Lysozyme-like"/>
    <property type="match status" value="1"/>
</dbReference>
<organism evidence="3 4">
    <name type="scientific">Morganella morganii</name>
    <name type="common">Proteus morganii</name>
    <dbReference type="NCBI Taxonomy" id="582"/>
    <lineage>
        <taxon>Bacteria</taxon>
        <taxon>Pseudomonadati</taxon>
        <taxon>Pseudomonadota</taxon>
        <taxon>Gammaproteobacteria</taxon>
        <taxon>Enterobacterales</taxon>
        <taxon>Morganellaceae</taxon>
        <taxon>Morganella</taxon>
    </lineage>
</organism>
<dbReference type="InterPro" id="IPR023346">
    <property type="entry name" value="Lysozyme-like_dom_sf"/>
</dbReference>
<feature type="domain" description="Transglycosylase SLT" evidence="2">
    <location>
        <begin position="38"/>
        <end position="146"/>
    </location>
</feature>
<dbReference type="PANTHER" id="PTHR37423:SF2">
    <property type="entry name" value="MEMBRANE-BOUND LYTIC MUREIN TRANSGLYCOSYLASE C"/>
    <property type="match status" value="1"/>
</dbReference>